<dbReference type="Proteomes" id="UP001171916">
    <property type="component" value="Unassembled WGS sequence"/>
</dbReference>
<evidence type="ECO:0000256" key="3">
    <source>
        <dbReference type="ARBA" id="ARBA00022692"/>
    </source>
</evidence>
<proteinExistence type="predicted"/>
<accession>A0ABT7YFF4</accession>
<sequence>MEIRKFLADRTPRFIAYLIDIIPIILLVSAFFYFFLGFDEVLSRYLSRGNDVQPRIEFISDRNLIRNISFLIWVVYCIVMESSPKQGTLGKLIMGIKVIDQEGNRLSFSQASLRNLGKIVSAAVIFLGFAWILFDKKRQGWHDKFQKTFVVDREFSRTF</sequence>
<dbReference type="PANTHER" id="PTHR36115:SF4">
    <property type="entry name" value="MEMBRANE PROTEIN"/>
    <property type="match status" value="1"/>
</dbReference>
<evidence type="ECO:0000256" key="6">
    <source>
        <dbReference type="SAM" id="Phobius"/>
    </source>
</evidence>
<keyword evidence="4 6" id="KW-1133">Transmembrane helix</keyword>
<comment type="caution">
    <text evidence="8">The sequence shown here is derived from an EMBL/GenBank/DDBJ whole genome shotgun (WGS) entry which is preliminary data.</text>
</comment>
<keyword evidence="9" id="KW-1185">Reference proteome</keyword>
<dbReference type="InterPro" id="IPR010432">
    <property type="entry name" value="RDD"/>
</dbReference>
<evidence type="ECO:0000313" key="8">
    <source>
        <dbReference type="EMBL" id="MDN3205265.1"/>
    </source>
</evidence>
<evidence type="ECO:0000256" key="5">
    <source>
        <dbReference type="ARBA" id="ARBA00023136"/>
    </source>
</evidence>
<protein>
    <submittedName>
        <fullName evidence="8">RDD family protein</fullName>
    </submittedName>
</protein>
<evidence type="ECO:0000259" key="7">
    <source>
        <dbReference type="Pfam" id="PF06271"/>
    </source>
</evidence>
<evidence type="ECO:0000256" key="2">
    <source>
        <dbReference type="ARBA" id="ARBA00022475"/>
    </source>
</evidence>
<dbReference type="PANTHER" id="PTHR36115">
    <property type="entry name" value="PROLINE-RICH ANTIGEN HOMOLOG-RELATED"/>
    <property type="match status" value="1"/>
</dbReference>
<dbReference type="InterPro" id="IPR051791">
    <property type="entry name" value="Pra-immunoreactive"/>
</dbReference>
<keyword evidence="2" id="KW-1003">Cell membrane</keyword>
<dbReference type="RefSeq" id="WP_290001425.1">
    <property type="nucleotide sequence ID" value="NZ_JAUEPH010000006.1"/>
</dbReference>
<evidence type="ECO:0000313" key="9">
    <source>
        <dbReference type="Proteomes" id="UP001171916"/>
    </source>
</evidence>
<feature type="transmembrane region" description="Helical" evidence="6">
    <location>
        <begin position="116"/>
        <end position="134"/>
    </location>
</feature>
<feature type="transmembrane region" description="Helical" evidence="6">
    <location>
        <begin position="14"/>
        <end position="38"/>
    </location>
</feature>
<evidence type="ECO:0000256" key="1">
    <source>
        <dbReference type="ARBA" id="ARBA00004651"/>
    </source>
</evidence>
<feature type="domain" description="RDD" evidence="7">
    <location>
        <begin position="8"/>
        <end position="145"/>
    </location>
</feature>
<dbReference type="EMBL" id="JAUEPH010000006">
    <property type="protein sequence ID" value="MDN3205265.1"/>
    <property type="molecule type" value="Genomic_DNA"/>
</dbReference>
<keyword evidence="5 6" id="KW-0472">Membrane</keyword>
<keyword evidence="3 6" id="KW-0812">Transmembrane</keyword>
<dbReference type="Pfam" id="PF06271">
    <property type="entry name" value="RDD"/>
    <property type="match status" value="1"/>
</dbReference>
<evidence type="ECO:0000256" key="4">
    <source>
        <dbReference type="ARBA" id="ARBA00022989"/>
    </source>
</evidence>
<organism evidence="8 9">
    <name type="scientific">Algoriphagus sediminis</name>
    <dbReference type="NCBI Taxonomy" id="3057113"/>
    <lineage>
        <taxon>Bacteria</taxon>
        <taxon>Pseudomonadati</taxon>
        <taxon>Bacteroidota</taxon>
        <taxon>Cytophagia</taxon>
        <taxon>Cytophagales</taxon>
        <taxon>Cyclobacteriaceae</taxon>
        <taxon>Algoriphagus</taxon>
    </lineage>
</organism>
<name>A0ABT7YFF4_9BACT</name>
<gene>
    <name evidence="8" type="ORF">QVH07_13970</name>
</gene>
<reference evidence="8" key="1">
    <citation type="submission" date="2023-06" db="EMBL/GenBank/DDBJ databases">
        <title>Robiginitalea aurantiacus sp. nov. and Algoriphagus sediminis sp. nov., isolated from coastal sediment.</title>
        <authorList>
            <person name="Zhou Z.Y."/>
            <person name="An J."/>
            <person name="Jia Y.W."/>
            <person name="Du Z.J."/>
        </authorList>
    </citation>
    <scope>NUCLEOTIDE SEQUENCE</scope>
    <source>
        <strain evidence="8">C2-7</strain>
    </source>
</reference>
<comment type="subcellular location">
    <subcellularLocation>
        <location evidence="1">Cell membrane</location>
        <topology evidence="1">Multi-pass membrane protein</topology>
    </subcellularLocation>
</comment>